<feature type="region of interest" description="Disordered" evidence="1">
    <location>
        <begin position="38"/>
        <end position="64"/>
    </location>
</feature>
<organism evidence="2 3">
    <name type="scientific">Loxodonta africana</name>
    <name type="common">African elephant</name>
    <dbReference type="NCBI Taxonomy" id="9785"/>
    <lineage>
        <taxon>Eukaryota</taxon>
        <taxon>Metazoa</taxon>
        <taxon>Chordata</taxon>
        <taxon>Craniata</taxon>
        <taxon>Vertebrata</taxon>
        <taxon>Euteleostomi</taxon>
        <taxon>Mammalia</taxon>
        <taxon>Eutheria</taxon>
        <taxon>Afrotheria</taxon>
        <taxon>Proboscidea</taxon>
        <taxon>Elephantidae</taxon>
        <taxon>Loxodonta</taxon>
    </lineage>
</organism>
<keyword evidence="3" id="KW-1185">Reference proteome</keyword>
<evidence type="ECO:0000313" key="2">
    <source>
        <dbReference type="Ensembl" id="ENSLAFP00000015745.3"/>
    </source>
</evidence>
<accession>G3TLH3</accession>
<name>G3TLH3_LOXAF</name>
<dbReference type="PANTHER" id="PTHR38493:SF1">
    <property type="entry name" value="SFI1 SPINDLE BODY DOMAIN-CONTAINING PROTEIN"/>
    <property type="match status" value="1"/>
</dbReference>
<dbReference type="PANTHER" id="PTHR38493">
    <property type="entry name" value="CHROMOSOME 1 OPEN READING FRAME 167"/>
    <property type="match status" value="1"/>
</dbReference>
<dbReference type="Ensembl" id="ENSLAFT00000020951.3">
    <property type="protein sequence ID" value="ENSLAFP00000015745.3"/>
    <property type="gene ID" value="ENSLAFG00000020696.3"/>
</dbReference>
<dbReference type="AlphaFoldDB" id="G3TLH3"/>
<reference evidence="2" key="3">
    <citation type="submission" date="2025-09" db="UniProtKB">
        <authorList>
            <consortium name="Ensembl"/>
        </authorList>
    </citation>
    <scope>IDENTIFICATION</scope>
    <source>
        <strain evidence="2">Isolate ISIS603380</strain>
    </source>
</reference>
<evidence type="ECO:0000313" key="3">
    <source>
        <dbReference type="Proteomes" id="UP000007646"/>
    </source>
</evidence>
<dbReference type="GeneTree" id="ENSGT00390000000617"/>
<reference evidence="2 3" key="1">
    <citation type="submission" date="2009-06" db="EMBL/GenBank/DDBJ databases">
        <title>The Genome Sequence of Loxodonta africana (African elephant).</title>
        <authorList>
            <person name="Di Palma F."/>
            <person name="Heiman D."/>
            <person name="Young S."/>
            <person name="Johnson J."/>
            <person name="Lander E.S."/>
            <person name="Lindblad-Toh K."/>
        </authorList>
    </citation>
    <scope>NUCLEOTIDE SEQUENCE [LARGE SCALE GENOMIC DNA]</scope>
    <source>
        <strain evidence="2 3">Isolate ISIS603380</strain>
    </source>
</reference>
<proteinExistence type="predicted"/>
<feature type="region of interest" description="Disordered" evidence="1">
    <location>
        <begin position="205"/>
        <end position="272"/>
    </location>
</feature>
<protein>
    <submittedName>
        <fullName evidence="2">Uncharacterized protein</fullName>
    </submittedName>
</protein>
<feature type="compositionally biased region" description="Polar residues" evidence="1">
    <location>
        <begin position="241"/>
        <end position="250"/>
    </location>
</feature>
<evidence type="ECO:0000256" key="1">
    <source>
        <dbReference type="SAM" id="MobiDB-lite"/>
    </source>
</evidence>
<dbReference type="HOGENOM" id="CLU_591288_0_0_1"/>
<reference evidence="2" key="2">
    <citation type="submission" date="2025-08" db="UniProtKB">
        <authorList>
            <consortium name="Ensembl"/>
        </authorList>
    </citation>
    <scope>IDENTIFICATION</scope>
    <source>
        <strain evidence="2">Isolate ISIS603380</strain>
    </source>
</reference>
<dbReference type="InterPro" id="IPR031473">
    <property type="entry name" value="DUF4684"/>
</dbReference>
<dbReference type="Proteomes" id="UP000007646">
    <property type="component" value="Unassembled WGS sequence"/>
</dbReference>
<sequence length="467" mass="52012">ANSQPASLKTTFGILMEDPLDPEKGVLPAYTLSRRGNCSPGPAYDGGQRGSPSFPQGAGNRETRPCSSTFSSAAWGVLPGQEGRKGALREQVSGEEERMAFSCLSDTISARSTLQNKVPNIVTLETKTDRWQLLPRCFRAWQHTAQKRRTVVAAEALCRRQLLRKGLRALRWALYLREAWLEAVSGWHMKTLLARSFREWRQLAAQQKQEPHTQAMPESPASGGVWGQGRSGRKAAADPALTSSFTNSKGNLRKEEGGLPIPSHPGLRPDGKDGRAQILQGLQWLAVFLLWCHQKGLARQETGVQGEAAWAPPRTRRAKWPHQAWHAAPARVAPQETQCQRAWLCRCFGAWQRFLQRGVRCRNHLADRLVGTLNTCLRQWVQMKQLRASDEVKVTQLFLCRQKAGTAALHSPAPGVATAQGPRAVAQAQGLLLERGQGSLQKACQRLALYRVLLLWRMRLSQRQRAE</sequence>